<dbReference type="SUPFAM" id="SSF56281">
    <property type="entry name" value="Metallo-hydrolase/oxidoreductase"/>
    <property type="match status" value="1"/>
</dbReference>
<dbReference type="InterPro" id="IPR036866">
    <property type="entry name" value="RibonucZ/Hydroxyglut_hydro"/>
</dbReference>
<evidence type="ECO:0000313" key="3">
    <source>
        <dbReference type="Proteomes" id="UP000238775"/>
    </source>
</evidence>
<dbReference type="InterPro" id="IPR052533">
    <property type="entry name" value="WalJ/YycJ-like"/>
</dbReference>
<comment type="caution">
    <text evidence="2">The sequence shown here is derived from an EMBL/GenBank/DDBJ whole genome shotgun (WGS) entry which is preliminary data.</text>
</comment>
<dbReference type="EMBL" id="PGWZ01000293">
    <property type="protein sequence ID" value="PPJ76312.1"/>
    <property type="molecule type" value="Genomic_DNA"/>
</dbReference>
<reference evidence="2 3" key="1">
    <citation type="submission" date="2017-11" db="EMBL/GenBank/DDBJ databases">
        <authorList>
            <person name="Founou R.C."/>
            <person name="Founou L."/>
            <person name="Allam M."/>
            <person name="Ismail A."/>
            <person name="Essack S.Y."/>
        </authorList>
    </citation>
    <scope>NUCLEOTIDE SEQUENCE [LARGE SCALE GENOMIC DNA]</scope>
    <source>
        <strain evidence="2 3">G703N2B1</strain>
    </source>
</reference>
<keyword evidence="2" id="KW-0378">Hydrolase</keyword>
<accession>A0A4P7P7G7</accession>
<dbReference type="Proteomes" id="UP000238775">
    <property type="component" value="Unassembled WGS sequence"/>
</dbReference>
<feature type="domain" description="Metallo-beta-lactamase" evidence="1">
    <location>
        <begin position="18"/>
        <end position="170"/>
    </location>
</feature>
<dbReference type="Pfam" id="PF12706">
    <property type="entry name" value="Lactamase_B_2"/>
    <property type="match status" value="1"/>
</dbReference>
<dbReference type="AlphaFoldDB" id="A0A6B1RI52"/>
<sequence length="210" mass="24077">MLEAGIKFERVQKHFKYKTRHIAGCLITHEHGDHAKYTKQFVDNGVISYMTAGTQQAMNFESHRLCTIKAKQELRIGTWSILPFDIEHDANEPVAFLLQSTLGYKVLYVTDTKYLKYKFNGITHMMLEVNYIYEQMQENIKNGSVHSTLANRIMESHFSLEHAIGMLKANDLTRLEEIHLIHLSSQNSNAKYIKSEIQKVTGAPVYVGGL</sequence>
<evidence type="ECO:0000259" key="1">
    <source>
        <dbReference type="Pfam" id="PF12706"/>
    </source>
</evidence>
<dbReference type="InterPro" id="IPR001279">
    <property type="entry name" value="Metallo-B-lactamas"/>
</dbReference>
<accession>A0A6B1RI52</accession>
<dbReference type="Gene3D" id="3.60.15.10">
    <property type="entry name" value="Ribonuclease Z/Hydroxyacylglutathione hydrolase-like"/>
    <property type="match status" value="1"/>
</dbReference>
<name>A0A6B1RI52_STAAU</name>
<dbReference type="PANTHER" id="PTHR47619">
    <property type="entry name" value="METALLO-HYDROLASE YYCJ-RELATED"/>
    <property type="match status" value="1"/>
</dbReference>
<dbReference type="GO" id="GO:0016787">
    <property type="term" value="F:hydrolase activity"/>
    <property type="evidence" value="ECO:0007669"/>
    <property type="project" value="UniProtKB-KW"/>
</dbReference>
<gene>
    <name evidence="2" type="ORF">CV021_02645</name>
</gene>
<proteinExistence type="predicted"/>
<protein>
    <submittedName>
        <fullName evidence="2">MBL fold metallo-hydrolase</fullName>
    </submittedName>
</protein>
<organism evidence="2 3">
    <name type="scientific">Staphylococcus aureus</name>
    <dbReference type="NCBI Taxonomy" id="1280"/>
    <lineage>
        <taxon>Bacteria</taxon>
        <taxon>Bacillati</taxon>
        <taxon>Bacillota</taxon>
        <taxon>Bacilli</taxon>
        <taxon>Bacillales</taxon>
        <taxon>Staphylococcaceae</taxon>
        <taxon>Staphylococcus</taxon>
    </lineage>
</organism>
<dbReference type="PANTHER" id="PTHR47619:SF1">
    <property type="entry name" value="EXODEOXYRIBONUCLEASE WALJ"/>
    <property type="match status" value="1"/>
</dbReference>
<evidence type="ECO:0000313" key="2">
    <source>
        <dbReference type="EMBL" id="PPJ76312.1"/>
    </source>
</evidence>